<dbReference type="EMBL" id="LCHM01000046">
    <property type="protein sequence ID" value="KKT35955.1"/>
    <property type="molecule type" value="Genomic_DNA"/>
</dbReference>
<dbReference type="PANTHER" id="PTHR39430">
    <property type="entry name" value="MEMBRANE-ASSOCIATED PROTEASE-RELATED"/>
    <property type="match status" value="1"/>
</dbReference>
<dbReference type="GO" id="GO:0004175">
    <property type="term" value="F:endopeptidase activity"/>
    <property type="evidence" value="ECO:0007669"/>
    <property type="project" value="UniProtKB-ARBA"/>
</dbReference>
<gene>
    <name evidence="3" type="ORF">UW22_C0046G0005</name>
</gene>
<evidence type="ECO:0000259" key="2">
    <source>
        <dbReference type="Pfam" id="PF02517"/>
    </source>
</evidence>
<dbReference type="InterPro" id="IPR003675">
    <property type="entry name" value="Rce1/LyrA-like_dom"/>
</dbReference>
<feature type="transmembrane region" description="Helical" evidence="1">
    <location>
        <begin position="182"/>
        <end position="203"/>
    </location>
</feature>
<feature type="transmembrane region" description="Helical" evidence="1">
    <location>
        <begin position="117"/>
        <end position="135"/>
    </location>
</feature>
<proteinExistence type="predicted"/>
<comment type="caution">
    <text evidence="3">The sequence shown here is derived from an EMBL/GenBank/DDBJ whole genome shotgun (WGS) entry which is preliminary data.</text>
</comment>
<keyword evidence="1" id="KW-0472">Membrane</keyword>
<dbReference type="Proteomes" id="UP000034617">
    <property type="component" value="Unassembled WGS sequence"/>
</dbReference>
<feature type="transmembrane region" description="Helical" evidence="1">
    <location>
        <begin position="45"/>
        <end position="64"/>
    </location>
</feature>
<dbReference type="PANTHER" id="PTHR39430:SF1">
    <property type="entry name" value="PROTEASE"/>
    <property type="match status" value="1"/>
</dbReference>
<feature type="transmembrane region" description="Helical" evidence="1">
    <location>
        <begin position="210"/>
        <end position="227"/>
    </location>
</feature>
<feature type="domain" description="CAAX prenyl protease 2/Lysostaphin resistance protein A-like" evidence="2">
    <location>
        <begin position="123"/>
        <end position="222"/>
    </location>
</feature>
<organism evidence="3 4">
    <name type="scientific">Candidatus Gottesmanbacteria bacterium GW2011_GWB1_44_11c</name>
    <dbReference type="NCBI Taxonomy" id="1618447"/>
    <lineage>
        <taxon>Bacteria</taxon>
        <taxon>Candidatus Gottesmaniibacteriota</taxon>
    </lineage>
</organism>
<dbReference type="Pfam" id="PF02517">
    <property type="entry name" value="Rce1-like"/>
    <property type="match status" value="1"/>
</dbReference>
<evidence type="ECO:0000313" key="4">
    <source>
        <dbReference type="Proteomes" id="UP000034617"/>
    </source>
</evidence>
<evidence type="ECO:0000256" key="1">
    <source>
        <dbReference type="SAM" id="Phobius"/>
    </source>
</evidence>
<feature type="transmembrane region" description="Helical" evidence="1">
    <location>
        <begin position="156"/>
        <end position="176"/>
    </location>
</feature>
<protein>
    <submittedName>
        <fullName evidence="3">Abortive infection protein</fullName>
    </submittedName>
</protein>
<feature type="transmembrane region" description="Helical" evidence="1">
    <location>
        <begin position="85"/>
        <end position="105"/>
    </location>
</feature>
<dbReference type="GO" id="GO:0080120">
    <property type="term" value="P:CAAX-box protein maturation"/>
    <property type="evidence" value="ECO:0007669"/>
    <property type="project" value="UniProtKB-ARBA"/>
</dbReference>
<keyword evidence="1" id="KW-1133">Transmembrane helix</keyword>
<feature type="transmembrane region" description="Helical" evidence="1">
    <location>
        <begin position="20"/>
        <end position="39"/>
    </location>
</feature>
<reference evidence="3 4" key="1">
    <citation type="journal article" date="2015" name="Nature">
        <title>rRNA introns, odd ribosomes, and small enigmatic genomes across a large radiation of phyla.</title>
        <authorList>
            <person name="Brown C.T."/>
            <person name="Hug L.A."/>
            <person name="Thomas B.C."/>
            <person name="Sharon I."/>
            <person name="Castelle C.J."/>
            <person name="Singh A."/>
            <person name="Wilkins M.J."/>
            <person name="Williams K.H."/>
            <person name="Banfield J.F."/>
        </authorList>
    </citation>
    <scope>NUCLEOTIDE SEQUENCE [LARGE SCALE GENOMIC DNA]</scope>
</reference>
<evidence type="ECO:0000313" key="3">
    <source>
        <dbReference type="EMBL" id="KKT35955.1"/>
    </source>
</evidence>
<keyword evidence="1" id="KW-0812">Transmembrane</keyword>
<sequence length="228" mass="25996">MKRKAIHPEKNIPLRNSTEWVFQFWAWQLLAWSLYRYFFRFPEPVDEFIVKPVVFILPVFWFVLRIEKRSLGTIGITSKKIISSILIGCGFGLLFAGEAILANVFKYGSLTLTPAPAVLLYGVPMMAILSLATSISEELLSRGFFFSRLFEASKDLIQSVIMSTLLFVAFHVPILLTSLRFQGTTLILFFITSFVLGLTNSLIFHKTKSLVAPILIHFFWNMTVAVFL</sequence>
<dbReference type="AlphaFoldDB" id="A0A0G1GN31"/>
<name>A0A0G1GN31_9BACT</name>
<accession>A0A0G1GN31</accession>